<dbReference type="InterPro" id="IPR003695">
    <property type="entry name" value="Ppx_GppA_N"/>
</dbReference>
<dbReference type="Pfam" id="PF02541">
    <property type="entry name" value="Ppx-GppA"/>
    <property type="match status" value="1"/>
</dbReference>
<protein>
    <submittedName>
        <fullName evidence="4">Exopolyphosphatase/guanosine-5'-triphosphate, 3'-diphosphate pyrophosphatase</fullName>
        <ecNumber evidence="4">3.6.1.11</ecNumber>
        <ecNumber evidence="4">3.6.1.40</ecNumber>
    </submittedName>
</protein>
<keyword evidence="2 4" id="KW-0378">Hydrolase</keyword>
<dbReference type="EC" id="3.6.1.40" evidence="4"/>
<reference evidence="4 5" key="1">
    <citation type="submission" date="2020-08" db="EMBL/GenBank/DDBJ databases">
        <title>Sequencing the genomes of 1000 actinobacteria strains.</title>
        <authorList>
            <person name="Klenk H.-P."/>
        </authorList>
    </citation>
    <scope>NUCLEOTIDE SEQUENCE [LARGE SCALE GENOMIC DNA]</scope>
    <source>
        <strain evidence="4 5">DSM 43851</strain>
    </source>
</reference>
<evidence type="ECO:0000313" key="4">
    <source>
        <dbReference type="EMBL" id="MBB5897073.1"/>
    </source>
</evidence>
<proteinExistence type="inferred from homology"/>
<evidence type="ECO:0000259" key="3">
    <source>
        <dbReference type="Pfam" id="PF02541"/>
    </source>
</evidence>
<dbReference type="PANTHER" id="PTHR30005">
    <property type="entry name" value="EXOPOLYPHOSPHATASE"/>
    <property type="match status" value="1"/>
</dbReference>
<dbReference type="Proteomes" id="UP000585638">
    <property type="component" value="Unassembled WGS sequence"/>
</dbReference>
<dbReference type="EC" id="3.6.1.11" evidence="4"/>
<sequence length="342" mass="37291">MRLGVLDIGSNSAQLQVVDIVPGGPPLPAYAVKEPTLLAESYTPDGAIDEHGVRRAVEAVSRALDAAQRLEVDQLYTFATSAIRDATNRDAIVSRIEDGTGIRPQFLSGEDEARLTYLAARRWYGWSAGRLLVLDIGGGSMEIVYGTGLLPDLVVSLPLGAGRLTRRFLPDDLPTAKQLRRLRRHIRDELGEVAERLAWEGTPNRAVATSKTFKQLARLAGAPPQRQGPFVRRRLTVDDVAKWVPRLARTPIAERAEFRGVSRSRAGQMVAGAMVAHAAMRQFKVPSVDVCPWALREGVVLCHAVWDARGFLPLQPISLADQPKVYDIPRQLMIGSAAAAGT</sequence>
<dbReference type="CDD" id="cd24056">
    <property type="entry name" value="ASKHA_NBD_MtPPX1-like"/>
    <property type="match status" value="1"/>
</dbReference>
<dbReference type="RefSeq" id="WP_184869540.1">
    <property type="nucleotide sequence ID" value="NZ_BAAAWY010000036.1"/>
</dbReference>
<dbReference type="PANTHER" id="PTHR30005:SF0">
    <property type="entry name" value="RETROGRADE REGULATION PROTEIN 2"/>
    <property type="match status" value="1"/>
</dbReference>
<dbReference type="Gene3D" id="3.30.420.150">
    <property type="entry name" value="Exopolyphosphatase. Domain 2"/>
    <property type="match status" value="1"/>
</dbReference>
<comment type="caution">
    <text evidence="4">The sequence shown here is derived from an EMBL/GenBank/DDBJ whole genome shotgun (WGS) entry which is preliminary data.</text>
</comment>
<accession>A0A7W9KQV3</accession>
<dbReference type="AlphaFoldDB" id="A0A7W9KQV3"/>
<dbReference type="Gene3D" id="3.30.420.40">
    <property type="match status" value="1"/>
</dbReference>
<dbReference type="SUPFAM" id="SSF53067">
    <property type="entry name" value="Actin-like ATPase domain"/>
    <property type="match status" value="2"/>
</dbReference>
<evidence type="ECO:0000256" key="2">
    <source>
        <dbReference type="ARBA" id="ARBA00022801"/>
    </source>
</evidence>
<organism evidence="4 5">
    <name type="scientific">Kutzneria kofuensis</name>
    <dbReference type="NCBI Taxonomy" id="103725"/>
    <lineage>
        <taxon>Bacteria</taxon>
        <taxon>Bacillati</taxon>
        <taxon>Actinomycetota</taxon>
        <taxon>Actinomycetes</taxon>
        <taxon>Pseudonocardiales</taxon>
        <taxon>Pseudonocardiaceae</taxon>
        <taxon>Kutzneria</taxon>
    </lineage>
</organism>
<dbReference type="FunFam" id="3.30.420.150:FF:000006">
    <property type="entry name" value="Ppx/GppA family phosphatase"/>
    <property type="match status" value="1"/>
</dbReference>
<dbReference type="InterPro" id="IPR043129">
    <property type="entry name" value="ATPase_NBD"/>
</dbReference>
<gene>
    <name evidence="4" type="ORF">BJ998_008332</name>
</gene>
<dbReference type="GO" id="GO:0008894">
    <property type="term" value="F:guanosine-5'-triphosphate,3'-diphosphate diphosphatase activity"/>
    <property type="evidence" value="ECO:0007669"/>
    <property type="project" value="UniProtKB-EC"/>
</dbReference>
<name>A0A7W9KQV3_9PSEU</name>
<comment type="similarity">
    <text evidence="1">Belongs to the GppA/Ppx family.</text>
</comment>
<evidence type="ECO:0000313" key="5">
    <source>
        <dbReference type="Proteomes" id="UP000585638"/>
    </source>
</evidence>
<keyword evidence="5" id="KW-1185">Reference proteome</keyword>
<dbReference type="EMBL" id="JACHIR010000002">
    <property type="protein sequence ID" value="MBB5897073.1"/>
    <property type="molecule type" value="Genomic_DNA"/>
</dbReference>
<feature type="domain" description="Ppx/GppA phosphatase N-terminal" evidence="3">
    <location>
        <begin position="34"/>
        <end position="301"/>
    </location>
</feature>
<evidence type="ECO:0000256" key="1">
    <source>
        <dbReference type="ARBA" id="ARBA00007125"/>
    </source>
</evidence>
<dbReference type="GO" id="GO:0004309">
    <property type="term" value="F:exopolyphosphatase activity"/>
    <property type="evidence" value="ECO:0007669"/>
    <property type="project" value="UniProtKB-EC"/>
</dbReference>
<dbReference type="InterPro" id="IPR050273">
    <property type="entry name" value="GppA/Ppx_hydrolase"/>
</dbReference>